<evidence type="ECO:0000313" key="3">
    <source>
        <dbReference type="EMBL" id="CAF3743721.1"/>
    </source>
</evidence>
<feature type="compositionally biased region" description="Polar residues" evidence="1">
    <location>
        <begin position="177"/>
        <end position="198"/>
    </location>
</feature>
<feature type="region of interest" description="Disordered" evidence="1">
    <location>
        <begin position="177"/>
        <end position="225"/>
    </location>
</feature>
<dbReference type="EMBL" id="CAJNOO010002992">
    <property type="protein sequence ID" value="CAF1311298.1"/>
    <property type="molecule type" value="Genomic_DNA"/>
</dbReference>
<dbReference type="Proteomes" id="UP000663882">
    <property type="component" value="Unassembled WGS sequence"/>
</dbReference>
<proteinExistence type="predicted"/>
<gene>
    <name evidence="3" type="ORF">OTI717_LOCUS15174</name>
    <name evidence="2" type="ORF">RFH988_LOCUS30263</name>
</gene>
<organism evidence="3 4">
    <name type="scientific">Rotaria sordida</name>
    <dbReference type="NCBI Taxonomy" id="392033"/>
    <lineage>
        <taxon>Eukaryota</taxon>
        <taxon>Metazoa</taxon>
        <taxon>Spiralia</taxon>
        <taxon>Gnathifera</taxon>
        <taxon>Rotifera</taxon>
        <taxon>Eurotatoria</taxon>
        <taxon>Bdelloidea</taxon>
        <taxon>Philodinida</taxon>
        <taxon>Philodinidae</taxon>
        <taxon>Rotaria</taxon>
    </lineage>
</organism>
<dbReference type="Proteomes" id="UP000663823">
    <property type="component" value="Unassembled WGS sequence"/>
</dbReference>
<feature type="region of interest" description="Disordered" evidence="1">
    <location>
        <begin position="127"/>
        <end position="149"/>
    </location>
</feature>
<accession>A0A818XSN5</accession>
<comment type="caution">
    <text evidence="3">The sequence shown here is derived from an EMBL/GenBank/DDBJ whole genome shotgun (WGS) entry which is preliminary data.</text>
</comment>
<name>A0A818XSN5_9BILA</name>
<feature type="compositionally biased region" description="Polar residues" evidence="1">
    <location>
        <begin position="1"/>
        <end position="29"/>
    </location>
</feature>
<reference evidence="3" key="1">
    <citation type="submission" date="2021-02" db="EMBL/GenBank/DDBJ databases">
        <authorList>
            <person name="Nowell W R."/>
        </authorList>
    </citation>
    <scope>NUCLEOTIDE SEQUENCE</scope>
</reference>
<dbReference type="AlphaFoldDB" id="A0A818XSN5"/>
<sequence length="225" mass="26044">MMSSQEQKDQSLNIPSAPSGRIRSQSLRPQYSRLDYTRRKSTADISSSNLSCLEVEKEETQLEQSSKIFSSSWLKRRFTLFFLEHTINKNRRMTTDCSYNINDKSCSKLLRKKRPSTMTQMMESFVRRFSSRKKKHHDEHEHEEDQTTIDPVYETLKIAAETRKRTIANYLQQRQQSLNKQTSLTSQGSTEFDTQPSPRVTRHNDTTPPSRSKQPPASSSSSAGK</sequence>
<evidence type="ECO:0000313" key="4">
    <source>
        <dbReference type="Proteomes" id="UP000663823"/>
    </source>
</evidence>
<protein>
    <submittedName>
        <fullName evidence="3">Uncharacterized protein</fullName>
    </submittedName>
</protein>
<dbReference type="OrthoDB" id="10007516at2759"/>
<feature type="region of interest" description="Disordered" evidence="1">
    <location>
        <begin position="1"/>
        <end position="33"/>
    </location>
</feature>
<dbReference type="EMBL" id="CAJOAX010001765">
    <property type="protein sequence ID" value="CAF3743721.1"/>
    <property type="molecule type" value="Genomic_DNA"/>
</dbReference>
<evidence type="ECO:0000313" key="2">
    <source>
        <dbReference type="EMBL" id="CAF1311298.1"/>
    </source>
</evidence>
<feature type="compositionally biased region" description="Low complexity" evidence="1">
    <location>
        <begin position="208"/>
        <end position="225"/>
    </location>
</feature>
<evidence type="ECO:0000256" key="1">
    <source>
        <dbReference type="SAM" id="MobiDB-lite"/>
    </source>
</evidence>